<dbReference type="RefSeq" id="WP_173415318.1">
    <property type="nucleotide sequence ID" value="NZ_CP054139.1"/>
</dbReference>
<feature type="transmembrane region" description="Helical" evidence="1">
    <location>
        <begin position="343"/>
        <end position="360"/>
    </location>
</feature>
<keyword evidence="1" id="KW-1133">Transmembrane helix</keyword>
<feature type="transmembrane region" description="Helical" evidence="1">
    <location>
        <begin position="198"/>
        <end position="216"/>
    </location>
</feature>
<name>A0A7D4QA95_9SPHI</name>
<evidence type="ECO:0000256" key="1">
    <source>
        <dbReference type="SAM" id="Phobius"/>
    </source>
</evidence>
<dbReference type="KEGG" id="mmab:HQ865_13070"/>
<feature type="transmembrane region" description="Helical" evidence="1">
    <location>
        <begin position="12"/>
        <end position="35"/>
    </location>
</feature>
<feature type="transmembrane region" description="Helical" evidence="1">
    <location>
        <begin position="222"/>
        <end position="241"/>
    </location>
</feature>
<keyword evidence="1" id="KW-0472">Membrane</keyword>
<keyword evidence="3" id="KW-1185">Reference proteome</keyword>
<feature type="transmembrane region" description="Helical" evidence="1">
    <location>
        <begin position="138"/>
        <end position="158"/>
    </location>
</feature>
<sequence>METSLSRVLIKIFAQGFYRVHAGLFLFTFLVLVGAVDPGEIWSYHKLLMLAFISSPIMLMVVFAIWLIYSIKTWHYTITQIFAVNQQFLFYSSTSFTKRQQLSGWMLTQASMLMPVIAYGITAVIVGVWHHYYVAPVIILLYLGLLTWAGAFIYTTLINRQIDGGKQSLLMRWSSKWRKPFYSMFIYHVFDKMKVRYVITKGISYLIVTGVFLLFADVSHDVRVAGIAMLAIATAHAVIIFEERKFEETYLIFSRGLPQTRLWLFAGFALVYLVLLLPEGIWLFSRFNPLLAAELMLFGLSVVLLFHSLLYWMGLNMDKYLQYIMGLFMGLFFVILYRQIGPLLVLNGVVAYLFFYNNYYRTFAVKAEGE</sequence>
<feature type="transmembrane region" description="Helical" evidence="1">
    <location>
        <begin position="262"/>
        <end position="284"/>
    </location>
</feature>
<evidence type="ECO:0000313" key="3">
    <source>
        <dbReference type="Proteomes" id="UP000505355"/>
    </source>
</evidence>
<feature type="transmembrane region" description="Helical" evidence="1">
    <location>
        <begin position="320"/>
        <end position="337"/>
    </location>
</feature>
<feature type="transmembrane region" description="Helical" evidence="1">
    <location>
        <begin position="112"/>
        <end position="132"/>
    </location>
</feature>
<dbReference type="Proteomes" id="UP000505355">
    <property type="component" value="Chromosome"/>
</dbReference>
<feature type="transmembrane region" description="Helical" evidence="1">
    <location>
        <begin position="290"/>
        <end position="313"/>
    </location>
</feature>
<proteinExistence type="predicted"/>
<dbReference type="EMBL" id="CP054139">
    <property type="protein sequence ID" value="QKJ30645.1"/>
    <property type="molecule type" value="Genomic_DNA"/>
</dbReference>
<keyword evidence="1" id="KW-0812">Transmembrane</keyword>
<evidence type="ECO:0000313" key="2">
    <source>
        <dbReference type="EMBL" id="QKJ30645.1"/>
    </source>
</evidence>
<gene>
    <name evidence="2" type="ORF">HQ865_13070</name>
</gene>
<dbReference type="AlphaFoldDB" id="A0A7D4QA95"/>
<feature type="transmembrane region" description="Helical" evidence="1">
    <location>
        <begin position="47"/>
        <end position="68"/>
    </location>
</feature>
<protein>
    <submittedName>
        <fullName evidence="2">Uncharacterized protein</fullName>
    </submittedName>
</protein>
<accession>A0A7D4QA95</accession>
<organism evidence="2 3">
    <name type="scientific">Mucilaginibacter mali</name>
    <dbReference type="NCBI Taxonomy" id="2740462"/>
    <lineage>
        <taxon>Bacteria</taxon>
        <taxon>Pseudomonadati</taxon>
        <taxon>Bacteroidota</taxon>
        <taxon>Sphingobacteriia</taxon>
        <taxon>Sphingobacteriales</taxon>
        <taxon>Sphingobacteriaceae</taxon>
        <taxon>Mucilaginibacter</taxon>
    </lineage>
</organism>
<reference evidence="2 3" key="1">
    <citation type="submission" date="2020-05" db="EMBL/GenBank/DDBJ databases">
        <title>Mucilaginibacter mali sp. nov.</title>
        <authorList>
            <person name="Kim H.S."/>
            <person name="Lee K.C."/>
            <person name="Suh M.K."/>
            <person name="Kim J.-S."/>
            <person name="Han K.-I."/>
            <person name="Eom M.K."/>
            <person name="Shin Y.K."/>
            <person name="Lee J.-S."/>
        </authorList>
    </citation>
    <scope>NUCLEOTIDE SEQUENCE [LARGE SCALE GENOMIC DNA]</scope>
    <source>
        <strain evidence="2 3">G2-14</strain>
    </source>
</reference>